<organism evidence="1 2">
    <name type="scientific">Irpex rosettiformis</name>
    <dbReference type="NCBI Taxonomy" id="378272"/>
    <lineage>
        <taxon>Eukaryota</taxon>
        <taxon>Fungi</taxon>
        <taxon>Dikarya</taxon>
        <taxon>Basidiomycota</taxon>
        <taxon>Agaricomycotina</taxon>
        <taxon>Agaricomycetes</taxon>
        <taxon>Polyporales</taxon>
        <taxon>Irpicaceae</taxon>
        <taxon>Irpex</taxon>
    </lineage>
</organism>
<evidence type="ECO:0000313" key="2">
    <source>
        <dbReference type="Proteomes" id="UP001055072"/>
    </source>
</evidence>
<protein>
    <submittedName>
        <fullName evidence="1">Uncharacterized protein</fullName>
    </submittedName>
</protein>
<reference evidence="1" key="1">
    <citation type="journal article" date="2021" name="Environ. Microbiol.">
        <title>Gene family expansions and transcriptome signatures uncover fungal adaptations to wood decay.</title>
        <authorList>
            <person name="Hage H."/>
            <person name="Miyauchi S."/>
            <person name="Viragh M."/>
            <person name="Drula E."/>
            <person name="Min B."/>
            <person name="Chaduli D."/>
            <person name="Navarro D."/>
            <person name="Favel A."/>
            <person name="Norest M."/>
            <person name="Lesage-Meessen L."/>
            <person name="Balint B."/>
            <person name="Merenyi Z."/>
            <person name="de Eugenio L."/>
            <person name="Morin E."/>
            <person name="Martinez A.T."/>
            <person name="Baldrian P."/>
            <person name="Stursova M."/>
            <person name="Martinez M.J."/>
            <person name="Novotny C."/>
            <person name="Magnuson J.K."/>
            <person name="Spatafora J.W."/>
            <person name="Maurice S."/>
            <person name="Pangilinan J."/>
            <person name="Andreopoulos W."/>
            <person name="LaButti K."/>
            <person name="Hundley H."/>
            <person name="Na H."/>
            <person name="Kuo A."/>
            <person name="Barry K."/>
            <person name="Lipzen A."/>
            <person name="Henrissat B."/>
            <person name="Riley R."/>
            <person name="Ahrendt S."/>
            <person name="Nagy L.G."/>
            <person name="Grigoriev I.V."/>
            <person name="Martin F."/>
            <person name="Rosso M.N."/>
        </authorList>
    </citation>
    <scope>NUCLEOTIDE SEQUENCE</scope>
    <source>
        <strain evidence="1">CBS 384.51</strain>
    </source>
</reference>
<gene>
    <name evidence="1" type="ORF">BDY19DRAFT_300721</name>
</gene>
<keyword evidence="2" id="KW-1185">Reference proteome</keyword>
<evidence type="ECO:0000313" key="1">
    <source>
        <dbReference type="EMBL" id="KAI0087101.1"/>
    </source>
</evidence>
<sequence length="373" mass="40475">MLSTSQVDILFSFVEVLVQTLAYGIFIAIIPIAAHSLSKQGLALRPNVVMFAITLSIFLLSTAYWAISVGFLIAKVAQLSTFKNSGIRQLFNAIALISYVFADGVVVWRMGVLCKEQFPKPVLRIPTVILGLTTLSVCTTIGLRIAITVQPGGAVPRHSPLATSLDVIQITNLVLSLLTNLSATIMISIWAWRYRKSIATNLRASSTSTQVERIMVLVAESGVIYCVSSIIVLISSFIRVPGGTLGDIYTGIHAQIAGMYPALVMILVNYQRSSEGLVSTSFVANNFNFNPNSSKATPIGSLRFTDGPEARSHNLTSTMQTGHSTVHVTIDMHGQDDSLGTISEGEGGDDLEAYSRDQANSEYDWRRVKLNLE</sequence>
<name>A0ACB8TYT0_9APHY</name>
<accession>A0ACB8TYT0</accession>
<comment type="caution">
    <text evidence="1">The sequence shown here is derived from an EMBL/GenBank/DDBJ whole genome shotgun (WGS) entry which is preliminary data.</text>
</comment>
<dbReference type="Proteomes" id="UP001055072">
    <property type="component" value="Unassembled WGS sequence"/>
</dbReference>
<proteinExistence type="predicted"/>
<dbReference type="EMBL" id="MU274919">
    <property type="protein sequence ID" value="KAI0087101.1"/>
    <property type="molecule type" value="Genomic_DNA"/>
</dbReference>